<dbReference type="Proteomes" id="UP000183988">
    <property type="component" value="Unassembled WGS sequence"/>
</dbReference>
<dbReference type="UniPathway" id="UPA00060">
    <property type="reaction ID" value="UER00142"/>
</dbReference>
<dbReference type="InterPro" id="IPR036676">
    <property type="entry name" value="PurM-like_C_sf"/>
</dbReference>
<dbReference type="GO" id="GO:0005524">
    <property type="term" value="F:ATP binding"/>
    <property type="evidence" value="ECO:0007669"/>
    <property type="project" value="UniProtKB-UniRule"/>
</dbReference>
<feature type="binding site" evidence="1">
    <location>
        <position position="27"/>
    </location>
    <ligand>
        <name>Mg(2+)</name>
        <dbReference type="ChEBI" id="CHEBI:18420"/>
        <label>4</label>
    </ligand>
</feature>
<feature type="binding site" evidence="1">
    <location>
        <position position="72"/>
    </location>
    <ligand>
        <name>Mg(2+)</name>
        <dbReference type="ChEBI" id="CHEBI:18420"/>
        <label>4</label>
    </ligand>
</feature>
<comment type="function">
    <text evidence="1">Catalyzes the ATP-dependent phosphorylation of thiamine-monophosphate (TMP) to form thiamine-pyrophosphate (TPP), the active form of vitamin B1.</text>
</comment>
<feature type="binding site" evidence="1">
    <location>
        <position position="72"/>
    </location>
    <ligand>
        <name>Mg(2+)</name>
        <dbReference type="ChEBI" id="CHEBI:18420"/>
        <label>2</label>
    </ligand>
</feature>
<dbReference type="RefSeq" id="WP_072890143.1">
    <property type="nucleotide sequence ID" value="NZ_FQVW01000017.1"/>
</dbReference>
<feature type="binding site" evidence="1">
    <location>
        <position position="43"/>
    </location>
    <ligand>
        <name>Mg(2+)</name>
        <dbReference type="ChEBI" id="CHEBI:18420"/>
        <label>2</label>
    </ligand>
</feature>
<dbReference type="GO" id="GO:0009228">
    <property type="term" value="P:thiamine biosynthetic process"/>
    <property type="evidence" value="ECO:0007669"/>
    <property type="project" value="UniProtKB-KW"/>
</dbReference>
<feature type="binding site" evidence="1">
    <location>
        <position position="262"/>
    </location>
    <ligand>
        <name>substrate</name>
    </ligand>
</feature>
<keyword evidence="1" id="KW-0784">Thiamine biosynthesis</keyword>
<dbReference type="CDD" id="cd02194">
    <property type="entry name" value="ThiL"/>
    <property type="match status" value="1"/>
</dbReference>
<evidence type="ECO:0000313" key="4">
    <source>
        <dbReference type="EMBL" id="SHG15102.1"/>
    </source>
</evidence>
<feature type="binding site" evidence="1">
    <location>
        <position position="214"/>
    </location>
    <ligand>
        <name>ATP</name>
        <dbReference type="ChEBI" id="CHEBI:30616"/>
    </ligand>
</feature>
<dbReference type="InterPro" id="IPR016188">
    <property type="entry name" value="PurM-like_N"/>
</dbReference>
<feature type="binding site" evidence="1">
    <location>
        <position position="72"/>
    </location>
    <ligand>
        <name>Mg(2+)</name>
        <dbReference type="ChEBI" id="CHEBI:18420"/>
        <label>3</label>
    </ligand>
</feature>
<sequence length="327" mass="36921">MDEFQFIKHIEQNFYRQSTIRKGTGDDAAVFTQNYQETVVAKDMLVENVHFSRKTMEPFHIGYKGLAANISDLAAMGASPAFYLVGISIPPNWSIKEIEDIYNGFKAISNHYGMDLIGGDTVSGNELVLSVTVIGFVNKNRIRYRHLAKDGDVVFVTGHLGDSQAGLHLLTSATSMERFNDVDYFIHRHRMPTPRVKFSKAIETIPRVSLNDISDGLASEANEIAEASQVDIIIFDKKIPSHPSYNQFPLNDQKKWKYFGGEDFELLGTVSPSDWSKLEEAARISDTRLSKIGYVSDKKDRSGRVYLERTGQSRIQLKKEGYNHLSR</sequence>
<feature type="binding site" evidence="1">
    <location>
        <position position="27"/>
    </location>
    <ligand>
        <name>Mg(2+)</name>
        <dbReference type="ChEBI" id="CHEBI:18420"/>
        <label>3</label>
    </ligand>
</feature>
<keyword evidence="5" id="KW-1185">Reference proteome</keyword>
<evidence type="ECO:0000256" key="1">
    <source>
        <dbReference type="HAMAP-Rule" id="MF_02128"/>
    </source>
</evidence>
<feature type="binding site" evidence="1">
    <location>
        <position position="215"/>
    </location>
    <ligand>
        <name>Mg(2+)</name>
        <dbReference type="ChEBI" id="CHEBI:18420"/>
        <label>5</label>
    </ligand>
</feature>
<gene>
    <name evidence="1" type="primary">thiL</name>
    <name evidence="4" type="ORF">SAMN05216225_101751</name>
</gene>
<dbReference type="PANTHER" id="PTHR30270">
    <property type="entry name" value="THIAMINE-MONOPHOSPHATE KINASE"/>
    <property type="match status" value="1"/>
</dbReference>
<dbReference type="EMBL" id="FQVW01000017">
    <property type="protein sequence ID" value="SHG15102.1"/>
    <property type="molecule type" value="Genomic_DNA"/>
</dbReference>
<name>A0A1M5HGY9_9BACI</name>
<protein>
    <recommendedName>
        <fullName evidence="1">Thiamine-monophosphate kinase</fullName>
        <shortName evidence="1">TMP kinase</shortName>
        <shortName evidence="1">Thiamine-phosphate kinase</shortName>
        <ecNumber evidence="1">2.7.4.16</ecNumber>
    </recommendedName>
</protein>
<accession>A0A1M5HGY9</accession>
<feature type="binding site" evidence="1">
    <location>
        <position position="50"/>
    </location>
    <ligand>
        <name>substrate</name>
    </ligand>
</feature>
<comment type="caution">
    <text evidence="1">Lacks conserved residue(s) required for the propagation of feature annotation.</text>
</comment>
<dbReference type="GO" id="GO:0009030">
    <property type="term" value="F:thiamine-phosphate kinase activity"/>
    <property type="evidence" value="ECO:0007669"/>
    <property type="project" value="UniProtKB-UniRule"/>
</dbReference>
<dbReference type="NCBIfam" id="TIGR01379">
    <property type="entry name" value="thiL"/>
    <property type="match status" value="1"/>
</dbReference>
<dbReference type="Gene3D" id="3.90.650.10">
    <property type="entry name" value="PurM-like C-terminal domain"/>
    <property type="match status" value="1"/>
</dbReference>
<proteinExistence type="inferred from homology"/>
<evidence type="ECO:0000259" key="3">
    <source>
        <dbReference type="Pfam" id="PF02769"/>
    </source>
</evidence>
<dbReference type="PANTHER" id="PTHR30270:SF0">
    <property type="entry name" value="THIAMINE-MONOPHOSPHATE KINASE"/>
    <property type="match status" value="1"/>
</dbReference>
<comment type="catalytic activity">
    <reaction evidence="1">
        <text>thiamine phosphate + ATP = thiamine diphosphate + ADP</text>
        <dbReference type="Rhea" id="RHEA:15913"/>
        <dbReference type="ChEBI" id="CHEBI:30616"/>
        <dbReference type="ChEBI" id="CHEBI:37575"/>
        <dbReference type="ChEBI" id="CHEBI:58937"/>
        <dbReference type="ChEBI" id="CHEBI:456216"/>
        <dbReference type="EC" id="2.7.4.16"/>
    </reaction>
</comment>
<dbReference type="EC" id="2.7.4.16" evidence="1"/>
<dbReference type="Gene3D" id="3.30.1330.10">
    <property type="entry name" value="PurM-like, N-terminal domain"/>
    <property type="match status" value="1"/>
</dbReference>
<keyword evidence="1" id="KW-0547">Nucleotide-binding</keyword>
<comment type="similarity">
    <text evidence="1">Belongs to the thiamine-monophosphate kinase family.</text>
</comment>
<feature type="binding site" evidence="1">
    <location>
        <position position="43"/>
    </location>
    <ligand>
        <name>Mg(2+)</name>
        <dbReference type="ChEBI" id="CHEBI:18420"/>
        <label>1</label>
    </ligand>
</feature>
<dbReference type="PIRSF" id="PIRSF005303">
    <property type="entry name" value="Thiam_monoph_kin"/>
    <property type="match status" value="1"/>
</dbReference>
<dbReference type="SUPFAM" id="SSF55326">
    <property type="entry name" value="PurM N-terminal domain-like"/>
    <property type="match status" value="1"/>
</dbReference>
<keyword evidence="1" id="KW-0808">Transferase</keyword>
<feature type="binding site" evidence="1">
    <location>
        <position position="120"/>
    </location>
    <ligand>
        <name>Mg(2+)</name>
        <dbReference type="ChEBI" id="CHEBI:18420"/>
        <label>1</label>
    </ligand>
</feature>
<feature type="binding site" evidence="1">
    <location>
        <begin position="119"/>
        <end position="120"/>
    </location>
    <ligand>
        <name>ATP</name>
        <dbReference type="ChEBI" id="CHEBI:30616"/>
    </ligand>
</feature>
<organism evidence="4 5">
    <name type="scientific">Ornithinibacillus halophilus</name>
    <dbReference type="NCBI Taxonomy" id="930117"/>
    <lineage>
        <taxon>Bacteria</taxon>
        <taxon>Bacillati</taxon>
        <taxon>Bacillota</taxon>
        <taxon>Bacilli</taxon>
        <taxon>Bacillales</taxon>
        <taxon>Bacillaceae</taxon>
        <taxon>Ornithinibacillus</taxon>
    </lineage>
</organism>
<keyword evidence="1" id="KW-0460">Magnesium</keyword>
<feature type="binding site" evidence="1">
    <location>
        <position position="322"/>
    </location>
    <ligand>
        <name>substrate</name>
    </ligand>
</feature>
<comment type="miscellaneous">
    <text evidence="1">Reaction mechanism of ThiL seems to utilize a direct, inline transfer of the gamma-phosphate of ATP to TMP rather than a phosphorylated enzyme intermediate.</text>
</comment>
<dbReference type="STRING" id="930117.SAMN05216225_101751"/>
<dbReference type="OrthoDB" id="9802811at2"/>
<dbReference type="AlphaFoldDB" id="A0A1M5HGY9"/>
<feature type="domain" description="PurM-like C-terminal" evidence="3">
    <location>
        <begin position="149"/>
        <end position="299"/>
    </location>
</feature>
<dbReference type="GO" id="GO:0009229">
    <property type="term" value="P:thiamine diphosphate biosynthetic process"/>
    <property type="evidence" value="ECO:0007669"/>
    <property type="project" value="UniProtKB-UniRule"/>
</dbReference>
<dbReference type="InterPro" id="IPR006283">
    <property type="entry name" value="ThiL-like"/>
</dbReference>
<keyword evidence="1" id="KW-0479">Metal-binding</keyword>
<dbReference type="Pfam" id="PF00586">
    <property type="entry name" value="AIRS"/>
    <property type="match status" value="1"/>
</dbReference>
<feature type="binding site" evidence="1">
    <location>
        <position position="102"/>
    </location>
    <ligand>
        <name>ATP</name>
        <dbReference type="ChEBI" id="CHEBI:30616"/>
    </ligand>
</feature>
<keyword evidence="1 4" id="KW-0418">Kinase</keyword>
<dbReference type="Pfam" id="PF02769">
    <property type="entry name" value="AIRS_C"/>
    <property type="match status" value="1"/>
</dbReference>
<dbReference type="InterPro" id="IPR036921">
    <property type="entry name" value="PurM-like_N_sf"/>
</dbReference>
<dbReference type="GO" id="GO:0000287">
    <property type="term" value="F:magnesium ion binding"/>
    <property type="evidence" value="ECO:0007669"/>
    <property type="project" value="UniProtKB-UniRule"/>
</dbReference>
<comment type="pathway">
    <text evidence="1">Cofactor biosynthesis; thiamine diphosphate biosynthesis; thiamine diphosphate from thiamine phosphate: step 1/1.</text>
</comment>
<feature type="binding site" evidence="1">
    <location>
        <position position="212"/>
    </location>
    <ligand>
        <name>Mg(2+)</name>
        <dbReference type="ChEBI" id="CHEBI:18420"/>
        <label>3</label>
    </ligand>
</feature>
<evidence type="ECO:0000259" key="2">
    <source>
        <dbReference type="Pfam" id="PF00586"/>
    </source>
</evidence>
<dbReference type="InterPro" id="IPR010918">
    <property type="entry name" value="PurM-like_C_dom"/>
</dbReference>
<reference evidence="4 5" key="1">
    <citation type="submission" date="2016-11" db="EMBL/GenBank/DDBJ databases">
        <authorList>
            <person name="Jaros S."/>
            <person name="Januszkiewicz K."/>
            <person name="Wedrychowicz H."/>
        </authorList>
    </citation>
    <scope>NUCLEOTIDE SEQUENCE [LARGE SCALE GENOMIC DNA]</scope>
    <source>
        <strain evidence="4 5">IBRC-M 10683</strain>
    </source>
</reference>
<evidence type="ECO:0000313" key="5">
    <source>
        <dbReference type="Proteomes" id="UP000183988"/>
    </source>
</evidence>
<dbReference type="SUPFAM" id="SSF56042">
    <property type="entry name" value="PurM C-terminal domain-like"/>
    <property type="match status" value="1"/>
</dbReference>
<keyword evidence="1" id="KW-0067">ATP-binding</keyword>
<dbReference type="HAMAP" id="MF_02128">
    <property type="entry name" value="TMP_kinase"/>
    <property type="match status" value="1"/>
</dbReference>
<feature type="binding site" evidence="1">
    <location>
        <position position="145"/>
    </location>
    <ligand>
        <name>ATP</name>
        <dbReference type="ChEBI" id="CHEBI:30616"/>
    </ligand>
</feature>
<feature type="domain" description="PurM-like N-terminal" evidence="2">
    <location>
        <begin position="25"/>
        <end position="137"/>
    </location>
</feature>